<evidence type="ECO:0000313" key="1">
    <source>
        <dbReference type="EMBL" id="MBD2846183.1"/>
    </source>
</evidence>
<dbReference type="EMBL" id="JACXIZ010000021">
    <property type="protein sequence ID" value="MBD2846183.1"/>
    <property type="molecule type" value="Genomic_DNA"/>
</dbReference>
<dbReference type="Proteomes" id="UP000621560">
    <property type="component" value="Unassembled WGS sequence"/>
</dbReference>
<sequence length="194" mass="21994">MARFKDYWPDYYHAIAEMMALAGSEGEELHAALAETNRQLDDQFVLTSSLAAVRRREAMLGIQADPDAESLSFRRKRIVNRYSTKPPFTLRYLQQRLDYLVGIGAAIASVDEHAYLLRVTASIDNAVVFNEVMRTIETIKPANLVYQQNTALALKIGVEEQIVAKAMTWNYRLDESWRLGDTPFVSYGSEVPLT</sequence>
<dbReference type="AlphaFoldDB" id="A0A927GS50"/>
<gene>
    <name evidence="1" type="ORF">IDH44_13335</name>
</gene>
<accession>A0A927GS50</accession>
<keyword evidence="2" id="KW-1185">Reference proteome</keyword>
<evidence type="ECO:0000313" key="2">
    <source>
        <dbReference type="Proteomes" id="UP000621560"/>
    </source>
</evidence>
<dbReference type="Pfam" id="PF10076">
    <property type="entry name" value="Phage_Mu_Gp48"/>
    <property type="match status" value="1"/>
</dbReference>
<dbReference type="InterPro" id="IPR018755">
    <property type="entry name" value="Phage_Mu_Gp48"/>
</dbReference>
<comment type="caution">
    <text evidence="1">The sequence shown here is derived from an EMBL/GenBank/DDBJ whole genome shotgun (WGS) entry which is preliminary data.</text>
</comment>
<name>A0A927GS50_9BACL</name>
<protein>
    <submittedName>
        <fullName evidence="1">DUF2313 domain-containing protein</fullName>
    </submittedName>
</protein>
<reference evidence="1" key="1">
    <citation type="submission" date="2020-09" db="EMBL/GenBank/DDBJ databases">
        <title>A novel bacterium of genus Paenibacillus, isolated from South China Sea.</title>
        <authorList>
            <person name="Huang H."/>
            <person name="Mo K."/>
            <person name="Hu Y."/>
        </authorList>
    </citation>
    <scope>NUCLEOTIDE SEQUENCE</scope>
    <source>
        <strain evidence="1">IB182496</strain>
    </source>
</reference>
<proteinExistence type="predicted"/>
<organism evidence="1 2">
    <name type="scientific">Paenibacillus sabuli</name>
    <dbReference type="NCBI Taxonomy" id="2772509"/>
    <lineage>
        <taxon>Bacteria</taxon>
        <taxon>Bacillati</taxon>
        <taxon>Bacillota</taxon>
        <taxon>Bacilli</taxon>
        <taxon>Bacillales</taxon>
        <taxon>Paenibacillaceae</taxon>
        <taxon>Paenibacillus</taxon>
    </lineage>
</organism>